<keyword evidence="1" id="KW-1133">Transmembrane helix</keyword>
<dbReference type="EMBL" id="JADQTO010000005">
    <property type="protein sequence ID" value="MBG0562546.1"/>
    <property type="molecule type" value="Genomic_DNA"/>
</dbReference>
<dbReference type="Proteomes" id="UP000598146">
    <property type="component" value="Unassembled WGS sequence"/>
</dbReference>
<organism evidence="2 3">
    <name type="scientific">Actinoplanes aureus</name>
    <dbReference type="NCBI Taxonomy" id="2792083"/>
    <lineage>
        <taxon>Bacteria</taxon>
        <taxon>Bacillati</taxon>
        <taxon>Actinomycetota</taxon>
        <taxon>Actinomycetes</taxon>
        <taxon>Micromonosporales</taxon>
        <taxon>Micromonosporaceae</taxon>
        <taxon>Actinoplanes</taxon>
    </lineage>
</organism>
<feature type="transmembrane region" description="Helical" evidence="1">
    <location>
        <begin position="406"/>
        <end position="429"/>
    </location>
</feature>
<sequence length="436" mass="46273">MLKKIVAGTAVSLLVAALVLAGLTRPWQRPQPVGEVVPGGLTLPYLWQATVRMDPPGPVSVLIGGDTSGFQGSDIYDSEGKIAAVGRDGDYRTLLYGGKNSIMAGEDVLLSPDGRRAAQEYLIGSTANQTGLDIVDLTTGRSTIYHGGQPEGRCCVPVAWAPDGRSMLVEVYDDYPEDGEATVRPALLDLGSDRVTVLGASHSAWERLRTASRGAFSPDGQRVVLTEGGTVRLLDRTGRVVWSTELEGNRYLAGAGAFSPDGTRIAIADLNGCLTECDRDALAAREWSFSYLDAATGRPAAGPRLPVVTGSAVRALGWSRGRDLVVLRHQPEDDAYRASDDEYWNDTGWEETGHITLLALEPGGGTRTLLDPPDGVLTMDVARDLLEAGRFGGPTPRAAPFPARGVIGVALVPIVALTLGAAGLVLLVVRRVRRRS</sequence>
<keyword evidence="1" id="KW-0472">Membrane</keyword>
<evidence type="ECO:0000313" key="2">
    <source>
        <dbReference type="EMBL" id="MBG0562546.1"/>
    </source>
</evidence>
<comment type="caution">
    <text evidence="2">The sequence shown here is derived from an EMBL/GenBank/DDBJ whole genome shotgun (WGS) entry which is preliminary data.</text>
</comment>
<evidence type="ECO:0000313" key="3">
    <source>
        <dbReference type="Proteomes" id="UP000598146"/>
    </source>
</evidence>
<dbReference type="InterPro" id="IPR011044">
    <property type="entry name" value="Quino_amine_DH_bsu"/>
</dbReference>
<dbReference type="RefSeq" id="WP_196414309.1">
    <property type="nucleotide sequence ID" value="NZ_JADQTO010000005.1"/>
</dbReference>
<gene>
    <name evidence="2" type="ORF">I4J89_13860</name>
</gene>
<keyword evidence="1" id="KW-0812">Transmembrane</keyword>
<protein>
    <submittedName>
        <fullName evidence="2">WD40 repeat domain-containing protein</fullName>
    </submittedName>
</protein>
<evidence type="ECO:0000256" key="1">
    <source>
        <dbReference type="SAM" id="Phobius"/>
    </source>
</evidence>
<reference evidence="2" key="1">
    <citation type="submission" date="2020-11" db="EMBL/GenBank/DDBJ databases">
        <title>Isolation and identification of active actinomycetes.</title>
        <authorList>
            <person name="Sun X."/>
        </authorList>
    </citation>
    <scope>NUCLEOTIDE SEQUENCE</scope>
    <source>
        <strain evidence="2">NEAU-A11</strain>
    </source>
</reference>
<dbReference type="InterPro" id="IPR015943">
    <property type="entry name" value="WD40/YVTN_repeat-like_dom_sf"/>
</dbReference>
<dbReference type="AlphaFoldDB" id="A0A931FZ29"/>
<keyword evidence="3" id="KW-1185">Reference proteome</keyword>
<proteinExistence type="predicted"/>
<accession>A0A931FZ29</accession>
<name>A0A931FZ29_9ACTN</name>
<dbReference type="SUPFAM" id="SSF50969">
    <property type="entry name" value="YVTN repeat-like/Quinoprotein amine dehydrogenase"/>
    <property type="match status" value="1"/>
</dbReference>
<dbReference type="Gene3D" id="2.130.10.10">
    <property type="entry name" value="YVTN repeat-like/Quinoprotein amine dehydrogenase"/>
    <property type="match status" value="1"/>
</dbReference>